<gene>
    <name evidence="1" type="ORF">AAHA92_08293</name>
</gene>
<organism evidence="1 2">
    <name type="scientific">Salvia divinorum</name>
    <name type="common">Maria pastora</name>
    <name type="synonym">Diviner's sage</name>
    <dbReference type="NCBI Taxonomy" id="28513"/>
    <lineage>
        <taxon>Eukaryota</taxon>
        <taxon>Viridiplantae</taxon>
        <taxon>Streptophyta</taxon>
        <taxon>Embryophyta</taxon>
        <taxon>Tracheophyta</taxon>
        <taxon>Spermatophyta</taxon>
        <taxon>Magnoliopsida</taxon>
        <taxon>eudicotyledons</taxon>
        <taxon>Gunneridae</taxon>
        <taxon>Pentapetalae</taxon>
        <taxon>asterids</taxon>
        <taxon>lamiids</taxon>
        <taxon>Lamiales</taxon>
        <taxon>Lamiaceae</taxon>
        <taxon>Nepetoideae</taxon>
        <taxon>Mentheae</taxon>
        <taxon>Salviinae</taxon>
        <taxon>Salvia</taxon>
        <taxon>Salvia subgen. Calosphace</taxon>
    </lineage>
</organism>
<reference evidence="1 2" key="1">
    <citation type="submission" date="2024-06" db="EMBL/GenBank/DDBJ databases">
        <title>A chromosome level genome sequence of Diviner's sage (Salvia divinorum).</title>
        <authorList>
            <person name="Ford S.A."/>
            <person name="Ro D.-K."/>
            <person name="Ness R.W."/>
            <person name="Phillips M.A."/>
        </authorList>
    </citation>
    <scope>NUCLEOTIDE SEQUENCE [LARGE SCALE GENOMIC DNA]</scope>
    <source>
        <strain evidence="1">SAF-2024a</strain>
        <tissue evidence="1">Leaf</tissue>
    </source>
</reference>
<dbReference type="AlphaFoldDB" id="A0ABD1HQH2"/>
<keyword evidence="2" id="KW-1185">Reference proteome</keyword>
<protein>
    <submittedName>
        <fullName evidence="1">Uncharacterized protein</fullName>
    </submittedName>
</protein>
<evidence type="ECO:0000313" key="2">
    <source>
        <dbReference type="Proteomes" id="UP001567538"/>
    </source>
</evidence>
<sequence>MVDLFLLGQQIWPNRTELVNSGSAKDCMSSLDLCFATACDDDDENPPMNCNYQCSAFVMGTGSYMADCDAGWRMYPSEDIAVCWSDVCRLNMISLDLWVL</sequence>
<comment type="caution">
    <text evidence="1">The sequence shown here is derived from an EMBL/GenBank/DDBJ whole genome shotgun (WGS) entry which is preliminary data.</text>
</comment>
<evidence type="ECO:0000313" key="1">
    <source>
        <dbReference type="EMBL" id="KAL1557748.1"/>
    </source>
</evidence>
<accession>A0ABD1HQH2</accession>
<dbReference type="Proteomes" id="UP001567538">
    <property type="component" value="Unassembled WGS sequence"/>
</dbReference>
<dbReference type="EMBL" id="JBEAFC010000004">
    <property type="protein sequence ID" value="KAL1557748.1"/>
    <property type="molecule type" value="Genomic_DNA"/>
</dbReference>
<proteinExistence type="predicted"/>
<name>A0ABD1HQH2_SALDI</name>